<dbReference type="GO" id="GO:0006412">
    <property type="term" value="P:translation"/>
    <property type="evidence" value="ECO:0007669"/>
    <property type="project" value="InterPro"/>
</dbReference>
<comment type="similarity">
    <text evidence="1">Belongs to the bacterial ribosomal protein bS21 family.</text>
</comment>
<protein>
    <recommendedName>
        <fullName evidence="7">Ribosomal protein S21</fullName>
    </recommendedName>
</protein>
<evidence type="ECO:0000313" key="5">
    <source>
        <dbReference type="EMBL" id="TFK54907.1"/>
    </source>
</evidence>
<evidence type="ECO:0008006" key="7">
    <source>
        <dbReference type="Google" id="ProtNLM"/>
    </source>
</evidence>
<dbReference type="PANTHER" id="PTHR41237">
    <property type="entry name" value="37S RIBOSOMAL PROTEIN MRP21, MITOCHONDRIAL"/>
    <property type="match status" value="1"/>
</dbReference>
<evidence type="ECO:0000313" key="6">
    <source>
        <dbReference type="Proteomes" id="UP000305948"/>
    </source>
</evidence>
<dbReference type="InterPro" id="IPR052837">
    <property type="entry name" value="Mitoribosomal_bS21"/>
</dbReference>
<accession>A0A5C3NDH1</accession>
<proteinExistence type="inferred from homology"/>
<dbReference type="PANTHER" id="PTHR41237:SF1">
    <property type="entry name" value="SMALL RIBOSOMAL SUBUNIT PROTEIN BS21M"/>
    <property type="match status" value="1"/>
</dbReference>
<dbReference type="GO" id="GO:0005840">
    <property type="term" value="C:ribosome"/>
    <property type="evidence" value="ECO:0007669"/>
    <property type="project" value="UniProtKB-KW"/>
</dbReference>
<dbReference type="OrthoDB" id="2501249at2759"/>
<organism evidence="5 6">
    <name type="scientific">Heliocybe sulcata</name>
    <dbReference type="NCBI Taxonomy" id="5364"/>
    <lineage>
        <taxon>Eukaryota</taxon>
        <taxon>Fungi</taxon>
        <taxon>Dikarya</taxon>
        <taxon>Basidiomycota</taxon>
        <taxon>Agaricomycotina</taxon>
        <taxon>Agaricomycetes</taxon>
        <taxon>Gloeophyllales</taxon>
        <taxon>Gloeophyllaceae</taxon>
        <taxon>Heliocybe</taxon>
    </lineage>
</organism>
<keyword evidence="3" id="KW-0687">Ribonucleoprotein</keyword>
<dbReference type="Proteomes" id="UP000305948">
    <property type="component" value="Unassembled WGS sequence"/>
</dbReference>
<name>A0A5C3NDH1_9AGAM</name>
<dbReference type="GO" id="GO:0003735">
    <property type="term" value="F:structural constituent of ribosome"/>
    <property type="evidence" value="ECO:0007669"/>
    <property type="project" value="InterPro"/>
</dbReference>
<dbReference type="STRING" id="5364.A0A5C3NDH1"/>
<keyword evidence="2" id="KW-0689">Ribosomal protein</keyword>
<dbReference type="AlphaFoldDB" id="A0A5C3NDH1"/>
<feature type="compositionally biased region" description="Polar residues" evidence="4">
    <location>
        <begin position="44"/>
        <end position="57"/>
    </location>
</feature>
<evidence type="ECO:0000256" key="4">
    <source>
        <dbReference type="SAM" id="MobiDB-lite"/>
    </source>
</evidence>
<dbReference type="GO" id="GO:1990904">
    <property type="term" value="C:ribonucleoprotein complex"/>
    <property type="evidence" value="ECO:0007669"/>
    <property type="project" value="UniProtKB-KW"/>
</dbReference>
<dbReference type="InterPro" id="IPR001911">
    <property type="entry name" value="Ribosomal_bS21"/>
</dbReference>
<dbReference type="EMBL" id="ML213505">
    <property type="protein sequence ID" value="TFK54907.1"/>
    <property type="molecule type" value="Genomic_DNA"/>
</dbReference>
<reference evidence="5 6" key="1">
    <citation type="journal article" date="2019" name="Nat. Ecol. Evol.">
        <title>Megaphylogeny resolves global patterns of mushroom evolution.</title>
        <authorList>
            <person name="Varga T."/>
            <person name="Krizsan K."/>
            <person name="Foldi C."/>
            <person name="Dima B."/>
            <person name="Sanchez-Garcia M."/>
            <person name="Sanchez-Ramirez S."/>
            <person name="Szollosi G.J."/>
            <person name="Szarkandi J.G."/>
            <person name="Papp V."/>
            <person name="Albert L."/>
            <person name="Andreopoulos W."/>
            <person name="Angelini C."/>
            <person name="Antonin V."/>
            <person name="Barry K.W."/>
            <person name="Bougher N.L."/>
            <person name="Buchanan P."/>
            <person name="Buyck B."/>
            <person name="Bense V."/>
            <person name="Catcheside P."/>
            <person name="Chovatia M."/>
            <person name="Cooper J."/>
            <person name="Damon W."/>
            <person name="Desjardin D."/>
            <person name="Finy P."/>
            <person name="Geml J."/>
            <person name="Haridas S."/>
            <person name="Hughes K."/>
            <person name="Justo A."/>
            <person name="Karasinski D."/>
            <person name="Kautmanova I."/>
            <person name="Kiss B."/>
            <person name="Kocsube S."/>
            <person name="Kotiranta H."/>
            <person name="LaButti K.M."/>
            <person name="Lechner B.E."/>
            <person name="Liimatainen K."/>
            <person name="Lipzen A."/>
            <person name="Lukacs Z."/>
            <person name="Mihaltcheva S."/>
            <person name="Morgado L.N."/>
            <person name="Niskanen T."/>
            <person name="Noordeloos M.E."/>
            <person name="Ohm R.A."/>
            <person name="Ortiz-Santana B."/>
            <person name="Ovrebo C."/>
            <person name="Racz N."/>
            <person name="Riley R."/>
            <person name="Savchenko A."/>
            <person name="Shiryaev A."/>
            <person name="Soop K."/>
            <person name="Spirin V."/>
            <person name="Szebenyi C."/>
            <person name="Tomsovsky M."/>
            <person name="Tulloss R.E."/>
            <person name="Uehling J."/>
            <person name="Grigoriev I.V."/>
            <person name="Vagvolgyi C."/>
            <person name="Papp T."/>
            <person name="Martin F.M."/>
            <person name="Miettinen O."/>
            <person name="Hibbett D.S."/>
            <person name="Nagy L.G."/>
        </authorList>
    </citation>
    <scope>NUCLEOTIDE SEQUENCE [LARGE SCALE GENOMIC DNA]</scope>
    <source>
        <strain evidence="5 6">OMC1185</strain>
    </source>
</reference>
<keyword evidence="6" id="KW-1185">Reference proteome</keyword>
<sequence length="200" mass="22624">MLQRLPSSLLRDAQSALPRASRSRNATAPLRSTRIRTYVPGQSLPASDASSTTTNTPQHPPPLMDSRSSAAQMWETIIGASASSIKEPAKPDSPEKIWKANHDTFMATMTRVNDAYSGKCLSELTGRSIPVLGGNIDQAYKYLESRLNRNRVKAEVRYQERHEKKGIKRNRLKSERWRRRFAHEVRKKIQLVNAIRRTGS</sequence>
<gene>
    <name evidence="5" type="ORF">OE88DRAFT_1642206</name>
</gene>
<feature type="region of interest" description="Disordered" evidence="4">
    <location>
        <begin position="1"/>
        <end position="68"/>
    </location>
</feature>
<evidence type="ECO:0000256" key="1">
    <source>
        <dbReference type="ARBA" id="ARBA00006640"/>
    </source>
</evidence>
<dbReference type="Pfam" id="PF01165">
    <property type="entry name" value="Ribosomal_S21"/>
    <property type="match status" value="1"/>
</dbReference>
<evidence type="ECO:0000256" key="3">
    <source>
        <dbReference type="ARBA" id="ARBA00023274"/>
    </source>
</evidence>
<evidence type="ECO:0000256" key="2">
    <source>
        <dbReference type="ARBA" id="ARBA00022980"/>
    </source>
</evidence>